<sequence length="32" mass="3382">ILGAGTNLQRIITAKASSTIILRILDATEKSL</sequence>
<protein>
    <submittedName>
        <fullName evidence="1">Uncharacterized protein</fullName>
    </submittedName>
</protein>
<dbReference type="EMBL" id="BARU01008978">
    <property type="protein sequence ID" value="GAH46519.1"/>
    <property type="molecule type" value="Genomic_DNA"/>
</dbReference>
<gene>
    <name evidence="1" type="ORF">S03H2_17413</name>
</gene>
<proteinExistence type="predicted"/>
<accession>X1GY48</accession>
<name>X1GY48_9ZZZZ</name>
<comment type="caution">
    <text evidence="1">The sequence shown here is derived from an EMBL/GenBank/DDBJ whole genome shotgun (WGS) entry which is preliminary data.</text>
</comment>
<reference evidence="1" key="1">
    <citation type="journal article" date="2014" name="Front. Microbiol.">
        <title>High frequency of phylogenetically diverse reductive dehalogenase-homologous genes in deep subseafloor sedimentary metagenomes.</title>
        <authorList>
            <person name="Kawai M."/>
            <person name="Futagami T."/>
            <person name="Toyoda A."/>
            <person name="Takaki Y."/>
            <person name="Nishi S."/>
            <person name="Hori S."/>
            <person name="Arai W."/>
            <person name="Tsubouchi T."/>
            <person name="Morono Y."/>
            <person name="Uchiyama I."/>
            <person name="Ito T."/>
            <person name="Fujiyama A."/>
            <person name="Inagaki F."/>
            <person name="Takami H."/>
        </authorList>
    </citation>
    <scope>NUCLEOTIDE SEQUENCE</scope>
    <source>
        <strain evidence="1">Expedition CK06-06</strain>
    </source>
</reference>
<feature type="non-terminal residue" evidence="1">
    <location>
        <position position="1"/>
    </location>
</feature>
<dbReference type="AlphaFoldDB" id="X1GY48"/>
<organism evidence="1">
    <name type="scientific">marine sediment metagenome</name>
    <dbReference type="NCBI Taxonomy" id="412755"/>
    <lineage>
        <taxon>unclassified sequences</taxon>
        <taxon>metagenomes</taxon>
        <taxon>ecological metagenomes</taxon>
    </lineage>
</organism>
<evidence type="ECO:0000313" key="1">
    <source>
        <dbReference type="EMBL" id="GAH46519.1"/>
    </source>
</evidence>